<evidence type="ECO:0000256" key="7">
    <source>
        <dbReference type="ARBA" id="ARBA00022806"/>
    </source>
</evidence>
<dbReference type="PROSITE" id="PS51192">
    <property type="entry name" value="HELICASE_ATP_BIND_1"/>
    <property type="match status" value="1"/>
</dbReference>
<dbReference type="Pfam" id="PF21220">
    <property type="entry name" value="RecQ-1-like_HTH"/>
    <property type="match status" value="1"/>
</dbReference>
<dbReference type="SMART" id="SM00341">
    <property type="entry name" value="HRDC"/>
    <property type="match status" value="1"/>
</dbReference>
<dbReference type="Gene3D" id="3.40.50.300">
    <property type="entry name" value="P-loop containing nucleotide triphosphate hydrolases"/>
    <property type="match status" value="2"/>
</dbReference>
<evidence type="ECO:0000256" key="8">
    <source>
        <dbReference type="ARBA" id="ARBA00022840"/>
    </source>
</evidence>
<dbReference type="GO" id="GO:0046872">
    <property type="term" value="F:metal ion binding"/>
    <property type="evidence" value="ECO:0007669"/>
    <property type="project" value="UniProtKB-KW"/>
</dbReference>
<dbReference type="Pfam" id="PF16124">
    <property type="entry name" value="RecQ_Zn_bind"/>
    <property type="match status" value="1"/>
</dbReference>
<dbReference type="PROSITE" id="PS51194">
    <property type="entry name" value="HELICASE_CTER"/>
    <property type="match status" value="1"/>
</dbReference>
<evidence type="ECO:0000256" key="2">
    <source>
        <dbReference type="ARBA" id="ARBA00001947"/>
    </source>
</evidence>
<dbReference type="InterPro" id="IPR004589">
    <property type="entry name" value="DNA_helicase_ATP-dep_RecQ"/>
</dbReference>
<organism evidence="18 19">
    <name type="scientific">Hwangdonia lutea</name>
    <dbReference type="NCBI Taxonomy" id="3075823"/>
    <lineage>
        <taxon>Bacteria</taxon>
        <taxon>Pseudomonadati</taxon>
        <taxon>Bacteroidota</taxon>
        <taxon>Flavobacteriia</taxon>
        <taxon>Flavobacteriales</taxon>
        <taxon>Flavobacteriaceae</taxon>
        <taxon>Hwangdonia</taxon>
    </lineage>
</organism>
<dbReference type="GO" id="GO:0043590">
    <property type="term" value="C:bacterial nucleoid"/>
    <property type="evidence" value="ECO:0007669"/>
    <property type="project" value="TreeGrafter"/>
</dbReference>
<dbReference type="InterPro" id="IPR014001">
    <property type="entry name" value="Helicase_ATP-bd"/>
</dbReference>
<dbReference type="SMART" id="SM00956">
    <property type="entry name" value="RQC"/>
    <property type="match status" value="1"/>
</dbReference>
<dbReference type="Pfam" id="PF00570">
    <property type="entry name" value="HRDC"/>
    <property type="match status" value="1"/>
</dbReference>
<dbReference type="GO" id="GO:0006281">
    <property type="term" value="P:DNA repair"/>
    <property type="evidence" value="ECO:0007669"/>
    <property type="project" value="InterPro"/>
</dbReference>
<sequence length="734" mass="82655">MLTAKSDIHAALKKYFGFNKFKGLQEDVIKSILSGNHTFVIMPTGGGKSLCYQLPALMQEGTAIVVSPLIALMKNQVDAIRGLSNEEGVAHVLNSSLNKTEVKRVKDDIVNGITKLLYVAPESLTKEENVEFLRSVKVSFMAIDEAHCISEWGHDFRPEYRNLRHIKERIGDDIPIIGLTATATPKVQEDIIKNLGIAGATTFKASFNRPNLYYEVRPKTKNVDADIIRFIKQNEGKSGIVYCLSRKRVEELAQVLQVNGIKAVPYHAGLDAKTRSSHQDKFLMEDVDVVVATIAFGMGIDKPDVRFVIHHDIPKSIESYYQETGRAGRDGGEGHCLAFYAYKDIEKLEKFMSGKPVAEQEIGHALLQEVVAFAETSISRRKFILHYFGEEFDNKTGEGGDMDDNVRYPKKQKEAKDDVKLLLEIIDKTNEKYKSKDLVNVLIGKENALINSHKTNEQDFFGKGKAQDNKHWMALLRQVLVSGYLKKDIETYGVIKLTDAGRAFIKKPVSFMMTEDHIYEGEQEDGSIIVAAKSGGAVADDVLMGMLKDLRKKNAKKMGVPPFVIFQDPSLEDMALKYPITMSELSNVHGVGDGKAKKYGKDFISLISKYVEENDITRPDDLVVKSTGSNSANKLYIIQNVDRKLPLDDIASSKNMSMEDFIKEMEAIVYSGTKLNINYWIDEILDEDQQEEIHEYFMESDSDSIHEAIEEFDGDYDDEELRLYRIKFISEVAN</sequence>
<keyword evidence="19" id="KW-1185">Reference proteome</keyword>
<keyword evidence="6 18" id="KW-0378">Hydrolase</keyword>
<dbReference type="CDD" id="cd18794">
    <property type="entry name" value="SF2_C_RecQ"/>
    <property type="match status" value="1"/>
</dbReference>
<reference evidence="19" key="1">
    <citation type="submission" date="2024-06" db="EMBL/GenBank/DDBJ databases">
        <title>Hwangdonia haimaensis gen. nov., sp. nov., a member of the family Flavobacteriaceae isolated from the haima cold seep.</title>
        <authorList>
            <person name="Li J."/>
        </authorList>
    </citation>
    <scope>NUCLEOTIDE SEQUENCE [LARGE SCALE GENOMIC DNA]</scope>
    <source>
        <strain evidence="19">SCSIO 19198</strain>
    </source>
</reference>
<name>A0AA97HQH0_9FLAO</name>
<keyword evidence="5" id="KW-0547">Nucleotide-binding</keyword>
<dbReference type="GO" id="GO:0006260">
    <property type="term" value="P:DNA replication"/>
    <property type="evidence" value="ECO:0007669"/>
    <property type="project" value="InterPro"/>
</dbReference>
<evidence type="ECO:0000256" key="9">
    <source>
        <dbReference type="ARBA" id="ARBA00023125"/>
    </source>
</evidence>
<dbReference type="InterPro" id="IPR011545">
    <property type="entry name" value="DEAD/DEAH_box_helicase_dom"/>
</dbReference>
<dbReference type="SUPFAM" id="SSF47819">
    <property type="entry name" value="HRDC-like"/>
    <property type="match status" value="1"/>
</dbReference>
<comment type="cofactor">
    <cofactor evidence="2">
        <name>Zn(2+)</name>
        <dbReference type="ChEBI" id="CHEBI:29105"/>
    </cofactor>
</comment>
<dbReference type="EMBL" id="CP136521">
    <property type="protein sequence ID" value="WOD43951.1"/>
    <property type="molecule type" value="Genomic_DNA"/>
</dbReference>
<keyword evidence="4" id="KW-0479">Metal-binding</keyword>
<dbReference type="PANTHER" id="PTHR13710">
    <property type="entry name" value="DNA HELICASE RECQ FAMILY MEMBER"/>
    <property type="match status" value="1"/>
</dbReference>
<comment type="catalytic activity">
    <reaction evidence="11">
        <text>Couples ATP hydrolysis with the unwinding of duplex DNA by translocating in the 3'-5' direction.</text>
        <dbReference type="EC" id="5.6.2.4"/>
    </reaction>
</comment>
<dbReference type="KEGG" id="hws:RNZ46_01510"/>
<keyword evidence="10" id="KW-0413">Isomerase</keyword>
<dbReference type="SUPFAM" id="SSF52540">
    <property type="entry name" value="P-loop containing nucleoside triphosphate hydrolases"/>
    <property type="match status" value="1"/>
</dbReference>
<dbReference type="FunFam" id="3.40.50.300:FF:000156">
    <property type="entry name" value="ATP-dependent DNA helicase recQ"/>
    <property type="match status" value="1"/>
</dbReference>
<protein>
    <recommendedName>
        <fullName evidence="13">ATP-dependent DNA helicase RecQ</fullName>
        <ecNumber evidence="12">5.6.2.4</ecNumber>
    </recommendedName>
    <alternativeName>
        <fullName evidence="14">DNA 3'-5' helicase RecQ</fullName>
    </alternativeName>
</protein>
<dbReference type="GO" id="GO:0043138">
    <property type="term" value="F:3'-5' DNA helicase activity"/>
    <property type="evidence" value="ECO:0007669"/>
    <property type="project" value="UniProtKB-EC"/>
</dbReference>
<dbReference type="RefSeq" id="WP_316983628.1">
    <property type="nucleotide sequence ID" value="NZ_CP136521.1"/>
</dbReference>
<dbReference type="GO" id="GO:0030894">
    <property type="term" value="C:replisome"/>
    <property type="evidence" value="ECO:0007669"/>
    <property type="project" value="TreeGrafter"/>
</dbReference>
<dbReference type="InterPro" id="IPR036390">
    <property type="entry name" value="WH_DNA-bd_sf"/>
</dbReference>
<dbReference type="InterPro" id="IPR018982">
    <property type="entry name" value="RQC_domain"/>
</dbReference>
<dbReference type="InterPro" id="IPR032284">
    <property type="entry name" value="RecQ_Zn-bd"/>
</dbReference>
<dbReference type="NCBIfam" id="TIGR00614">
    <property type="entry name" value="recQ_fam"/>
    <property type="match status" value="1"/>
</dbReference>
<dbReference type="InterPro" id="IPR048671">
    <property type="entry name" value="RecQ-1-like_HTH"/>
</dbReference>
<dbReference type="Gene3D" id="1.10.10.10">
    <property type="entry name" value="Winged helix-like DNA-binding domain superfamily/Winged helix DNA-binding domain"/>
    <property type="match status" value="1"/>
</dbReference>
<dbReference type="GO" id="GO:0005524">
    <property type="term" value="F:ATP binding"/>
    <property type="evidence" value="ECO:0007669"/>
    <property type="project" value="UniProtKB-KW"/>
</dbReference>
<dbReference type="GO" id="GO:0003677">
    <property type="term" value="F:DNA binding"/>
    <property type="evidence" value="ECO:0007669"/>
    <property type="project" value="UniProtKB-KW"/>
</dbReference>
<keyword evidence="9" id="KW-0238">DNA-binding</keyword>
<evidence type="ECO:0000259" key="17">
    <source>
        <dbReference type="PROSITE" id="PS51194"/>
    </source>
</evidence>
<dbReference type="AlphaFoldDB" id="A0AA97HQH0"/>
<dbReference type="Pfam" id="PF00271">
    <property type="entry name" value="Helicase_C"/>
    <property type="match status" value="1"/>
</dbReference>
<comment type="similarity">
    <text evidence="3">Belongs to the helicase family. RecQ subfamily.</text>
</comment>
<evidence type="ECO:0000256" key="1">
    <source>
        <dbReference type="ARBA" id="ARBA00001946"/>
    </source>
</evidence>
<evidence type="ECO:0000259" key="16">
    <source>
        <dbReference type="PROSITE" id="PS51192"/>
    </source>
</evidence>
<accession>A0AA97HQH0</accession>
<evidence type="ECO:0000256" key="12">
    <source>
        <dbReference type="ARBA" id="ARBA00034808"/>
    </source>
</evidence>
<dbReference type="GO" id="GO:0005737">
    <property type="term" value="C:cytoplasm"/>
    <property type="evidence" value="ECO:0007669"/>
    <property type="project" value="TreeGrafter"/>
</dbReference>
<dbReference type="EC" id="5.6.2.4" evidence="12"/>
<dbReference type="GO" id="GO:0006310">
    <property type="term" value="P:DNA recombination"/>
    <property type="evidence" value="ECO:0007669"/>
    <property type="project" value="InterPro"/>
</dbReference>
<gene>
    <name evidence="18" type="ORF">RNZ46_01510</name>
</gene>
<dbReference type="Pfam" id="PF00270">
    <property type="entry name" value="DEAD"/>
    <property type="match status" value="1"/>
</dbReference>
<evidence type="ECO:0000313" key="19">
    <source>
        <dbReference type="Proteomes" id="UP001302486"/>
    </source>
</evidence>
<dbReference type="InterPro" id="IPR044876">
    <property type="entry name" value="HRDC_dom_sf"/>
</dbReference>
<dbReference type="InterPro" id="IPR036388">
    <property type="entry name" value="WH-like_DNA-bd_sf"/>
</dbReference>
<comment type="cofactor">
    <cofactor evidence="1">
        <name>Mg(2+)</name>
        <dbReference type="ChEBI" id="CHEBI:18420"/>
    </cofactor>
</comment>
<dbReference type="InterPro" id="IPR001650">
    <property type="entry name" value="Helicase_C-like"/>
</dbReference>
<keyword evidence="7 18" id="KW-0347">Helicase</keyword>
<evidence type="ECO:0000256" key="13">
    <source>
        <dbReference type="ARBA" id="ARBA00044535"/>
    </source>
</evidence>
<proteinExistence type="inferred from homology"/>
<evidence type="ECO:0000256" key="5">
    <source>
        <dbReference type="ARBA" id="ARBA00022741"/>
    </source>
</evidence>
<dbReference type="GO" id="GO:0009378">
    <property type="term" value="F:four-way junction helicase activity"/>
    <property type="evidence" value="ECO:0007669"/>
    <property type="project" value="TreeGrafter"/>
</dbReference>
<dbReference type="GO" id="GO:0016787">
    <property type="term" value="F:hydrolase activity"/>
    <property type="evidence" value="ECO:0007669"/>
    <property type="project" value="UniProtKB-KW"/>
</dbReference>
<dbReference type="PANTHER" id="PTHR13710:SF105">
    <property type="entry name" value="ATP-DEPENDENT DNA HELICASE Q1"/>
    <property type="match status" value="1"/>
</dbReference>
<keyword evidence="8" id="KW-0067">ATP-binding</keyword>
<evidence type="ECO:0000313" key="18">
    <source>
        <dbReference type="EMBL" id="WOD43951.1"/>
    </source>
</evidence>
<evidence type="ECO:0000256" key="10">
    <source>
        <dbReference type="ARBA" id="ARBA00023235"/>
    </source>
</evidence>
<feature type="domain" description="Helicase ATP-binding" evidence="16">
    <location>
        <begin position="29"/>
        <end position="201"/>
    </location>
</feature>
<evidence type="ECO:0000256" key="14">
    <source>
        <dbReference type="ARBA" id="ARBA00044550"/>
    </source>
</evidence>
<evidence type="ECO:0000256" key="11">
    <source>
        <dbReference type="ARBA" id="ARBA00034617"/>
    </source>
</evidence>
<dbReference type="Gene3D" id="1.10.150.80">
    <property type="entry name" value="HRDC domain"/>
    <property type="match status" value="1"/>
</dbReference>
<evidence type="ECO:0000256" key="4">
    <source>
        <dbReference type="ARBA" id="ARBA00022723"/>
    </source>
</evidence>
<feature type="domain" description="Helicase C-terminal" evidence="17">
    <location>
        <begin position="222"/>
        <end position="379"/>
    </location>
</feature>
<feature type="domain" description="HRDC" evidence="15">
    <location>
        <begin position="537"/>
        <end position="617"/>
    </location>
</feature>
<dbReference type="InterPro" id="IPR002121">
    <property type="entry name" value="HRDC_dom"/>
</dbReference>
<dbReference type="SUPFAM" id="SSF46785">
    <property type="entry name" value="Winged helix' DNA-binding domain"/>
    <property type="match status" value="1"/>
</dbReference>
<dbReference type="Proteomes" id="UP001302486">
    <property type="component" value="Chromosome"/>
</dbReference>
<dbReference type="InterPro" id="IPR010997">
    <property type="entry name" value="HRDC-like_sf"/>
</dbReference>
<dbReference type="Pfam" id="PF09382">
    <property type="entry name" value="RQC"/>
    <property type="match status" value="1"/>
</dbReference>
<dbReference type="PROSITE" id="PS50967">
    <property type="entry name" value="HRDC"/>
    <property type="match status" value="1"/>
</dbReference>
<dbReference type="SMART" id="SM00487">
    <property type="entry name" value="DEXDc"/>
    <property type="match status" value="1"/>
</dbReference>
<dbReference type="Gene3D" id="1.10.10.1390">
    <property type="entry name" value="ATP-dependent DNA helicase RecQ"/>
    <property type="match status" value="1"/>
</dbReference>
<dbReference type="CDD" id="cd17920">
    <property type="entry name" value="DEXHc_RecQ"/>
    <property type="match status" value="1"/>
</dbReference>
<evidence type="ECO:0000259" key="15">
    <source>
        <dbReference type="PROSITE" id="PS50967"/>
    </source>
</evidence>
<dbReference type="FunFam" id="3.40.50.300:FF:001051">
    <property type="entry name" value="ATP-dependent DNA helicase RecQ"/>
    <property type="match status" value="1"/>
</dbReference>
<dbReference type="InterPro" id="IPR027417">
    <property type="entry name" value="P-loop_NTPase"/>
</dbReference>
<dbReference type="SMART" id="SM00490">
    <property type="entry name" value="HELICc"/>
    <property type="match status" value="1"/>
</dbReference>
<evidence type="ECO:0000256" key="6">
    <source>
        <dbReference type="ARBA" id="ARBA00022801"/>
    </source>
</evidence>
<evidence type="ECO:0000256" key="3">
    <source>
        <dbReference type="ARBA" id="ARBA00005446"/>
    </source>
</evidence>